<dbReference type="PROSITE" id="PS00122">
    <property type="entry name" value="CARBOXYLESTERASE_B_1"/>
    <property type="match status" value="1"/>
</dbReference>
<comment type="similarity">
    <text evidence="1 3">Belongs to the type-B carboxylesterase/lipase family.</text>
</comment>
<gene>
    <name evidence="5" type="ORF">E6O75_ATG07138</name>
</gene>
<dbReference type="InterPro" id="IPR050309">
    <property type="entry name" value="Type-B_Carboxylest/Lipase"/>
</dbReference>
<evidence type="ECO:0000256" key="3">
    <source>
        <dbReference type="RuleBase" id="RU361235"/>
    </source>
</evidence>
<dbReference type="PANTHER" id="PTHR11559">
    <property type="entry name" value="CARBOXYLESTERASE"/>
    <property type="match status" value="1"/>
</dbReference>
<dbReference type="InterPro" id="IPR002018">
    <property type="entry name" value="CarbesteraseB"/>
</dbReference>
<keyword evidence="3" id="KW-0732">Signal</keyword>
<keyword evidence="6" id="KW-1185">Reference proteome</keyword>
<feature type="signal peptide" evidence="3">
    <location>
        <begin position="1"/>
        <end position="25"/>
    </location>
</feature>
<dbReference type="Proteomes" id="UP000298493">
    <property type="component" value="Unassembled WGS sequence"/>
</dbReference>
<evidence type="ECO:0000256" key="2">
    <source>
        <dbReference type="ARBA" id="ARBA00022801"/>
    </source>
</evidence>
<evidence type="ECO:0000259" key="4">
    <source>
        <dbReference type="Pfam" id="PF00135"/>
    </source>
</evidence>
<keyword evidence="2 3" id="KW-0378">Hydrolase</keyword>
<sequence>MLEMSLRFMGALFSVTLLLPTQVYPTSSNSNPVVDLGAYYNFTNIRYAAPPLAQLRFAAPQKPAVADSSKSVDNGGTFSKACPQVIPEWEHRATDFVPSYLLARSTNKERDFDTLSKEAALRYAGVESEDCLFLDVLTPKSIFEHGIWIHSGGYVQGSKTNDGDPAGLIKASNESLVFVAINYRLGAFGWLSGSVFQKQGGASNAALYDQRLALQWVQDHITRFGGDPRRVTVMGESAGGGSIMHQITAYGGKILDRPFGQAILQSPGFLPIVSESQQDSTFADFLKLAGVSNLTEARNLPSSRLMVANANQVITADYGTFVYGPAVDHSFVPDLPGHLLQRGASQKGVKTMIGHNTNEGLYLVPETIKTARNVKNALRDAFPALSNSSIDSAVHTYYPISQFQDITEQAAAIEADLAFVCNTYYLKPDFSYVYGVFPALHGSDVATTFYTGPDANVLQHWIAEFATGGQPFQSYGKGRSILLADNGTQVIQHEEGVKYHGSPKQDETSTETTAPTILTII</sequence>
<protein>
    <recommendedName>
        <fullName evidence="3">Carboxylic ester hydrolase</fullName>
        <ecNumber evidence="3">3.1.1.-</ecNumber>
    </recommendedName>
</protein>
<dbReference type="AlphaFoldDB" id="A0A4Z1P2C3"/>
<organism evidence="5 6">
    <name type="scientific">Venturia nashicola</name>
    <dbReference type="NCBI Taxonomy" id="86259"/>
    <lineage>
        <taxon>Eukaryota</taxon>
        <taxon>Fungi</taxon>
        <taxon>Dikarya</taxon>
        <taxon>Ascomycota</taxon>
        <taxon>Pezizomycotina</taxon>
        <taxon>Dothideomycetes</taxon>
        <taxon>Pleosporomycetidae</taxon>
        <taxon>Venturiales</taxon>
        <taxon>Venturiaceae</taxon>
        <taxon>Venturia</taxon>
    </lineage>
</organism>
<feature type="chain" id="PRO_5021512121" description="Carboxylic ester hydrolase" evidence="3">
    <location>
        <begin position="26"/>
        <end position="521"/>
    </location>
</feature>
<dbReference type="InterPro" id="IPR019826">
    <property type="entry name" value="Carboxylesterase_B_AS"/>
</dbReference>
<evidence type="ECO:0000313" key="5">
    <source>
        <dbReference type="EMBL" id="TID13906.1"/>
    </source>
</evidence>
<proteinExistence type="inferred from homology"/>
<evidence type="ECO:0000256" key="1">
    <source>
        <dbReference type="ARBA" id="ARBA00005964"/>
    </source>
</evidence>
<reference evidence="5 6" key="1">
    <citation type="submission" date="2019-04" db="EMBL/GenBank/DDBJ databases">
        <title>High contiguity whole genome sequence and gene annotation resource for two Venturia nashicola isolates.</title>
        <authorList>
            <person name="Prokchorchik M."/>
            <person name="Won K."/>
            <person name="Lee Y."/>
            <person name="Choi E.D."/>
            <person name="Segonzac C."/>
            <person name="Sohn K.H."/>
        </authorList>
    </citation>
    <scope>NUCLEOTIDE SEQUENCE [LARGE SCALE GENOMIC DNA]</scope>
    <source>
        <strain evidence="5 6">PRI2</strain>
    </source>
</reference>
<dbReference type="EMBL" id="SNSC02000024">
    <property type="protein sequence ID" value="TID13906.1"/>
    <property type="molecule type" value="Genomic_DNA"/>
</dbReference>
<dbReference type="EC" id="3.1.1.-" evidence="3"/>
<name>A0A4Z1P2C3_9PEZI</name>
<dbReference type="InterPro" id="IPR029058">
    <property type="entry name" value="AB_hydrolase_fold"/>
</dbReference>
<accession>A0A4Z1P2C3</accession>
<dbReference type="InterPro" id="IPR019819">
    <property type="entry name" value="Carboxylesterase_B_CS"/>
</dbReference>
<feature type="domain" description="Carboxylesterase type B" evidence="4">
    <location>
        <begin position="38"/>
        <end position="385"/>
    </location>
</feature>
<dbReference type="PROSITE" id="PS00941">
    <property type="entry name" value="CARBOXYLESTERASE_B_2"/>
    <property type="match status" value="1"/>
</dbReference>
<dbReference type="SUPFAM" id="SSF53474">
    <property type="entry name" value="alpha/beta-Hydrolases"/>
    <property type="match status" value="1"/>
</dbReference>
<comment type="caution">
    <text evidence="5">The sequence shown here is derived from an EMBL/GenBank/DDBJ whole genome shotgun (WGS) entry which is preliminary data.</text>
</comment>
<dbReference type="STRING" id="86259.A0A4Z1P2C3"/>
<evidence type="ECO:0000313" key="6">
    <source>
        <dbReference type="Proteomes" id="UP000298493"/>
    </source>
</evidence>
<dbReference type="Gene3D" id="3.40.50.1820">
    <property type="entry name" value="alpha/beta hydrolase"/>
    <property type="match status" value="1"/>
</dbReference>
<dbReference type="Pfam" id="PF00135">
    <property type="entry name" value="COesterase"/>
    <property type="match status" value="1"/>
</dbReference>
<dbReference type="GO" id="GO:0016787">
    <property type="term" value="F:hydrolase activity"/>
    <property type="evidence" value="ECO:0007669"/>
    <property type="project" value="UniProtKB-KW"/>
</dbReference>